<protein>
    <submittedName>
        <fullName evidence="1">Methyl-accepting chemotaxis sensory transducer with Cache sensor</fullName>
    </submittedName>
</protein>
<dbReference type="SUPFAM" id="SSF103190">
    <property type="entry name" value="Sensory domain-like"/>
    <property type="match status" value="1"/>
</dbReference>
<dbReference type="EMBL" id="UFYI01000007">
    <property type="protein sequence ID" value="STD21008.1"/>
    <property type="molecule type" value="Genomic_DNA"/>
</dbReference>
<dbReference type="Proteomes" id="UP000255163">
    <property type="component" value="Unassembled WGS sequence"/>
</dbReference>
<accession>A0A376FBZ5</accession>
<dbReference type="InterPro" id="IPR029151">
    <property type="entry name" value="Sensor-like_sf"/>
</dbReference>
<dbReference type="CDD" id="cd12913">
    <property type="entry name" value="PDC1_MCP_like"/>
    <property type="match status" value="1"/>
</dbReference>
<evidence type="ECO:0000313" key="1">
    <source>
        <dbReference type="EMBL" id="STD21008.1"/>
    </source>
</evidence>
<dbReference type="AlphaFoldDB" id="A0A376FBZ5"/>
<organism evidence="1 2">
    <name type="scientific">Enterobacter asburiae</name>
    <dbReference type="NCBI Taxonomy" id="61645"/>
    <lineage>
        <taxon>Bacteria</taxon>
        <taxon>Pseudomonadati</taxon>
        <taxon>Pseudomonadota</taxon>
        <taxon>Gammaproteobacteria</taxon>
        <taxon>Enterobacterales</taxon>
        <taxon>Enterobacteriaceae</taxon>
        <taxon>Enterobacter</taxon>
        <taxon>Enterobacter cloacae complex</taxon>
    </lineage>
</organism>
<evidence type="ECO:0000313" key="2">
    <source>
        <dbReference type="Proteomes" id="UP000255163"/>
    </source>
</evidence>
<name>A0A376FBZ5_ENTAS</name>
<gene>
    <name evidence="1" type="primary">mcpB</name>
    <name evidence="1" type="ORF">NCTC12123_02449</name>
</gene>
<reference evidence="1 2" key="1">
    <citation type="submission" date="2018-06" db="EMBL/GenBank/DDBJ databases">
        <authorList>
            <consortium name="Pathogen Informatics"/>
            <person name="Doyle S."/>
        </authorList>
    </citation>
    <scope>NUCLEOTIDE SEQUENCE [LARGE SCALE GENOMIC DNA]</scope>
    <source>
        <strain evidence="1 2">NCTC12123</strain>
    </source>
</reference>
<dbReference type="Pfam" id="PF22673">
    <property type="entry name" value="MCP-like_PDC_1"/>
    <property type="match status" value="1"/>
</dbReference>
<dbReference type="Gene3D" id="3.30.450.20">
    <property type="entry name" value="PAS domain"/>
    <property type="match status" value="2"/>
</dbReference>
<sequence length="116" mass="12094">MRRRGGFTNVYVGYASKTAKFSEPAGVPADYDPTIRPWYQQVVSTDGPVVTAPYVDAGTGKLVVTFAVPVKENGTLKAVVAGDVAMDSVVANVRGIHPTPASSGLLLNSDGSVIAR</sequence>
<proteinExistence type="predicted"/>